<keyword evidence="2" id="KW-1185">Reference proteome</keyword>
<evidence type="ECO:0000313" key="2">
    <source>
        <dbReference type="Proteomes" id="UP001177670"/>
    </source>
</evidence>
<accession>A0AA40FD00</accession>
<sequence length="130" mass="14610">DSSKSNDNLGNVRRFSRRGKAVKLSLVYTRPVSATSLSGEVEEEHTGRETLRLPESRAFSRLLVWKEVTLYEANVESVKMFHVAGATLAFSCAAHIFGNTPNTLVWKCPFILSLYYTECPVYCGQMIEND</sequence>
<dbReference type="EMBL" id="JAHYIQ010000069">
    <property type="protein sequence ID" value="KAK1116562.1"/>
    <property type="molecule type" value="Genomic_DNA"/>
</dbReference>
<name>A0AA40FD00_9HYME</name>
<dbReference type="Proteomes" id="UP001177670">
    <property type="component" value="Unassembled WGS sequence"/>
</dbReference>
<organism evidence="1 2">
    <name type="scientific">Melipona bicolor</name>
    <dbReference type="NCBI Taxonomy" id="60889"/>
    <lineage>
        <taxon>Eukaryota</taxon>
        <taxon>Metazoa</taxon>
        <taxon>Ecdysozoa</taxon>
        <taxon>Arthropoda</taxon>
        <taxon>Hexapoda</taxon>
        <taxon>Insecta</taxon>
        <taxon>Pterygota</taxon>
        <taxon>Neoptera</taxon>
        <taxon>Endopterygota</taxon>
        <taxon>Hymenoptera</taxon>
        <taxon>Apocrita</taxon>
        <taxon>Aculeata</taxon>
        <taxon>Apoidea</taxon>
        <taxon>Anthophila</taxon>
        <taxon>Apidae</taxon>
        <taxon>Melipona</taxon>
    </lineage>
</organism>
<dbReference type="AlphaFoldDB" id="A0AA40FD00"/>
<reference evidence="1" key="1">
    <citation type="submission" date="2021-10" db="EMBL/GenBank/DDBJ databases">
        <title>Melipona bicolor Genome sequencing and assembly.</title>
        <authorList>
            <person name="Araujo N.S."/>
            <person name="Arias M.C."/>
        </authorList>
    </citation>
    <scope>NUCLEOTIDE SEQUENCE</scope>
    <source>
        <strain evidence="1">USP_2M_L1-L4_2017</strain>
        <tissue evidence="1">Whole body</tissue>
    </source>
</reference>
<proteinExistence type="predicted"/>
<gene>
    <name evidence="1" type="ORF">K0M31_018283</name>
</gene>
<comment type="caution">
    <text evidence="1">The sequence shown here is derived from an EMBL/GenBank/DDBJ whole genome shotgun (WGS) entry which is preliminary data.</text>
</comment>
<protein>
    <submittedName>
        <fullName evidence="1">Uncharacterized protein</fullName>
    </submittedName>
</protein>
<feature type="non-terminal residue" evidence="1">
    <location>
        <position position="1"/>
    </location>
</feature>
<evidence type="ECO:0000313" key="1">
    <source>
        <dbReference type="EMBL" id="KAK1116562.1"/>
    </source>
</evidence>